<feature type="compositionally biased region" description="Basic residues" evidence="1">
    <location>
        <begin position="299"/>
        <end position="309"/>
    </location>
</feature>
<keyword evidence="3" id="KW-1185">Reference proteome</keyword>
<feature type="compositionally biased region" description="Low complexity" evidence="1">
    <location>
        <begin position="1310"/>
        <end position="1321"/>
    </location>
</feature>
<feature type="compositionally biased region" description="Basic residues" evidence="1">
    <location>
        <begin position="611"/>
        <end position="624"/>
    </location>
</feature>
<reference evidence="2" key="1">
    <citation type="submission" date="2021-12" db="EMBL/GenBank/DDBJ databases">
        <authorList>
            <person name="King R."/>
        </authorList>
    </citation>
    <scope>NUCLEOTIDE SEQUENCE</scope>
</reference>
<dbReference type="EMBL" id="OV121137">
    <property type="protein sequence ID" value="CAH0559089.1"/>
    <property type="molecule type" value="Genomic_DNA"/>
</dbReference>
<feature type="compositionally biased region" description="Low complexity" evidence="1">
    <location>
        <begin position="1506"/>
        <end position="1523"/>
    </location>
</feature>
<protein>
    <submittedName>
        <fullName evidence="2">Uncharacterized protein</fullName>
    </submittedName>
</protein>
<dbReference type="Proteomes" id="UP001154078">
    <property type="component" value="Chromosome 6"/>
</dbReference>
<feature type="region of interest" description="Disordered" evidence="1">
    <location>
        <begin position="1228"/>
        <end position="1259"/>
    </location>
</feature>
<evidence type="ECO:0000313" key="3">
    <source>
        <dbReference type="Proteomes" id="UP001154078"/>
    </source>
</evidence>
<evidence type="ECO:0000313" key="2">
    <source>
        <dbReference type="EMBL" id="CAH0559089.1"/>
    </source>
</evidence>
<organism evidence="2 3">
    <name type="scientific">Brassicogethes aeneus</name>
    <name type="common">Rape pollen beetle</name>
    <name type="synonym">Meligethes aeneus</name>
    <dbReference type="NCBI Taxonomy" id="1431903"/>
    <lineage>
        <taxon>Eukaryota</taxon>
        <taxon>Metazoa</taxon>
        <taxon>Ecdysozoa</taxon>
        <taxon>Arthropoda</taxon>
        <taxon>Hexapoda</taxon>
        <taxon>Insecta</taxon>
        <taxon>Pterygota</taxon>
        <taxon>Neoptera</taxon>
        <taxon>Endopterygota</taxon>
        <taxon>Coleoptera</taxon>
        <taxon>Polyphaga</taxon>
        <taxon>Cucujiformia</taxon>
        <taxon>Nitidulidae</taxon>
        <taxon>Meligethinae</taxon>
        <taxon>Brassicogethes</taxon>
    </lineage>
</organism>
<name>A0A9P0FKL2_BRAAE</name>
<feature type="region of interest" description="Disordered" evidence="1">
    <location>
        <begin position="538"/>
        <end position="570"/>
    </location>
</feature>
<feature type="region of interest" description="Disordered" evidence="1">
    <location>
        <begin position="1498"/>
        <end position="1533"/>
    </location>
</feature>
<gene>
    <name evidence="2" type="ORF">MELIAE_LOCUS9251</name>
</gene>
<feature type="compositionally biased region" description="Polar residues" evidence="1">
    <location>
        <begin position="255"/>
        <end position="266"/>
    </location>
</feature>
<feature type="region of interest" description="Disordered" evidence="1">
    <location>
        <begin position="1066"/>
        <end position="1099"/>
    </location>
</feature>
<feature type="compositionally biased region" description="Basic and acidic residues" evidence="1">
    <location>
        <begin position="1250"/>
        <end position="1259"/>
    </location>
</feature>
<proteinExistence type="predicted"/>
<sequence>MTFTRPRLFSEMSENFPEPSTSAKEPSKRKHEKAKLPTPPPDPTGNNDPENIAEYIDSLKRSTATYASLVATEQAFDHYLNLFQLIGQMLNIKEQNAKLHRRIRDLEQMNNLTKLHKQLEHGIHKDCPELDKDTAFAESILEDILLEIRKEQEQNKHQRSRPSLLSRQRNRSGSATDKSMMNLDPERQSKVSKWTKVKAAFKWEKASTNIEESKPQEGDLTPVNKELACYLRVPSTSGEDTGHSPVDSVLAEMSTPGSLSTASSNEDFNKMGHSESFKSSEDEHSQNYIPQSKDYPSHSKTHSKFHRTPWAKMKDIIQTRNSFKKKHRLSAQSDDIQIDVELCSDTEDVFIDDSNSKSLQSTTPSPRMNVYRRCNSSEIPSEIIARYHQVLADEEMTNGTDDGKISKWIRVKKAFLSPEIRNRVRTISEKEFLEAAEKEIQKNYKALQNKISKEFYEKRNGWERMKQCSPSTSTAMSSSTLEDYNDPVFVKKMEEWKTIKSNLHKGAQKPQTQMARETDLPPEFKKKLQEWERIKKLSGKESSGQKKKIGEVPRWKSLSGPRSETTFELPPLSDDFKKKLEEWRHIKATGGMLSSEAFNKKLKDKTPSPKLSRKNSSHKHRRKSKDPSNEIHYFEKECCKTEKDKYQRIPKSRKISPNKKEVLVHTPSGFYRFEGISRKFTQKLYEWEKAQGIGPESSTVALLTSLNNNKIYGKRSTSNSPSLVRSKSVDSIAKCANILTCPTITQQPSSLSLNDVNEFDQKSLVESKYSSMNYLNYPDDDADEPEALIVEVEDYVEETASPLKTFIKEQKPVYQREKMKAMCEGETIAAPKVRRSESKRAQANYNIMEEIFIILRNLLEHENELMATKEDYNYLEHNLNCFKIKDIVDKERLLSRRMIERIIRLQEANVMVISSINKDEPTLSTSKLYDVLEAVQDLSSEILQITEHFDRDVNERTQSGNYKMFYINSLADSLLEIRNKMIELRRHISYVCAATDLTTPNKKTSDMSKTKIYKTLSSESKSSRCETSENSRDNSFKKFKENRFQKSETCNIQSLGAVKKRIKYRQKSLQNKSFPDTDEEDDSMDGERKNKPKKICRTKSTPEIMGKNQDYDGFIMPDRNYFDAPATTSFTQSTNNNNVSAESPVTVFVKTTRKLFTPIGVTSLSLPSPEVKTDEIKDVSMTKPQGDTITHLPPLPSSPGPQRKLLKDVSPNIRLMLAKYNQKLSEHEVISNNSGGSSGSASPIAWRSPTAERRVKSQTEKYQEGLCKLSPLLGGRREVQKSASVGFIGNKQVTMHLRRDSEEKNLLQRSTSSITSSLVSEKSPEKPSTKMRKNLTLNLNIDREDNISRHSPEIRLKKLQKAKEEFLKTTPNSAPTQISNEEFLKYPIRNRLSQISVDSESSYDSTYPGALIKSVSAGMINIDPDAYKQFDPEYHASGYVSLPRSGKKTKEGILGGKFAFSNIASKFRKVRMRKGKDKMNAVSTLCRQSLVVDISPSDEVSRLVPSTEASSTDVSPSSSRSGSWIKKPKLFRR</sequence>
<feature type="region of interest" description="Disordered" evidence="1">
    <location>
        <begin position="152"/>
        <end position="191"/>
    </location>
</feature>
<feature type="region of interest" description="Disordered" evidence="1">
    <location>
        <begin position="1301"/>
        <end position="1330"/>
    </location>
</feature>
<feature type="compositionally biased region" description="Basic and acidic residues" evidence="1">
    <location>
        <begin position="598"/>
        <end position="607"/>
    </location>
</feature>
<feature type="compositionally biased region" description="Basic and acidic residues" evidence="1">
    <location>
        <begin position="267"/>
        <end position="285"/>
    </location>
</feature>
<dbReference type="OrthoDB" id="8191083at2759"/>
<feature type="region of interest" description="Disordered" evidence="1">
    <location>
        <begin position="594"/>
        <end position="628"/>
    </location>
</feature>
<feature type="region of interest" description="Disordered" evidence="1">
    <location>
        <begin position="254"/>
        <end position="311"/>
    </location>
</feature>
<feature type="region of interest" description="Disordered" evidence="1">
    <location>
        <begin position="1"/>
        <end position="50"/>
    </location>
</feature>
<feature type="region of interest" description="Disordered" evidence="1">
    <location>
        <begin position="1182"/>
        <end position="1205"/>
    </location>
</feature>
<accession>A0A9P0FKL2</accession>
<feature type="compositionally biased region" description="Low complexity" evidence="1">
    <location>
        <begin position="1231"/>
        <end position="1242"/>
    </location>
</feature>
<evidence type="ECO:0000256" key="1">
    <source>
        <dbReference type="SAM" id="MobiDB-lite"/>
    </source>
</evidence>